<dbReference type="InterPro" id="IPR001330">
    <property type="entry name" value="Prenyltrans"/>
</dbReference>
<evidence type="ECO:0000313" key="4">
    <source>
        <dbReference type="EMBL" id="KKN34167.1"/>
    </source>
</evidence>
<feature type="transmembrane region" description="Helical" evidence="2">
    <location>
        <begin position="825"/>
        <end position="846"/>
    </location>
</feature>
<keyword evidence="2" id="KW-0812">Transmembrane</keyword>
<protein>
    <recommendedName>
        <fullName evidence="3">Prenyltransferase alpha-alpha toroid domain-containing protein</fullName>
    </recommendedName>
</protein>
<dbReference type="EMBL" id="LAZR01002123">
    <property type="protein sequence ID" value="KKN34167.1"/>
    <property type="molecule type" value="Genomic_DNA"/>
</dbReference>
<name>A0A0F9QAT0_9ZZZZ</name>
<feature type="domain" description="Prenyltransferase alpha-alpha toroid" evidence="3">
    <location>
        <begin position="138"/>
        <end position="239"/>
    </location>
</feature>
<dbReference type="InterPro" id="IPR008930">
    <property type="entry name" value="Terpenoid_cyclase/PrenylTrfase"/>
</dbReference>
<dbReference type="GO" id="GO:0003824">
    <property type="term" value="F:catalytic activity"/>
    <property type="evidence" value="ECO:0007669"/>
    <property type="project" value="InterPro"/>
</dbReference>
<sequence>MKRKLLLLMGCVILVSVGLFYPKNVVQTEGVNTSSGSLKMSSKSNYNNINSVFTEKRNSYNAYGIYPQLYEPSLQATFYGVETLYSLGKLDQTNMTAIIDFIMKHYNESSGLFMDKYAYRYLDTDFSQIYYPLTTVLEVNSYAVLALERLGALGLININEMVNFLWSCYNPISSGFIGQPYFSTLDDYFKVSTVDNTYYAIKTLDLLMSDWNSYTQQRNDLVSYINSLQNTNSIDWRYGGFINDLDVNFNSLPGFTEPYLFSSYYSIKSLDIFGMVGSININSFHLFLGNIYNSDTDFFYSSPNQNKSNIVASALGLDLSLLTGFTLDDENNLTNFVNSHRNSLGIWDGSTTVQIHELIDTFQIVRSLNDAGKMGTLPSLDVTQIVDIIIEYYGSYQGFSLISIDYPTMTLLHTLVSSFDLYERVSELDLLEIYRLILEAYVYEDIIQYNGFYSYSNIGISWTHFRSFPLEFYSSGRKINGEEIGYEMSHRATFEALDSLKKIFKLDDFGHTYDLTKLKDDILDSQFLNPSYPEQHGAFTYIYGYDTWLLDYLSKNIYFEYSYYVIKTLELLVEELNIGDITFLDFDIPALKSYIDTHIVETSEVQYFNPDYTDDGDTIIENTYYMIYILKSLDLYDLDDQKLTNLLYQNLDNENIKNIYFSYKISELLELNIAFDSELIINLVQNIFSGDVKEFSPSEGEMVDQEIFLWICEMAQESQLTINVETQTGVALGGTLNITASVSNLIISYFERNLTLMFESIQLGSHKFNTTFDNHFFLEVTVPQNPNFYPTIYGKLVVYEEDINIKEMSITFNTFYHQKDYQDEIGGTITLSVLFLTIPGGVIIFTKVKSKKKVIRI</sequence>
<reference evidence="4" key="1">
    <citation type="journal article" date="2015" name="Nature">
        <title>Complex archaea that bridge the gap between prokaryotes and eukaryotes.</title>
        <authorList>
            <person name="Spang A."/>
            <person name="Saw J.H."/>
            <person name="Jorgensen S.L."/>
            <person name="Zaremba-Niedzwiedzka K."/>
            <person name="Martijn J."/>
            <person name="Lind A.E."/>
            <person name="van Eijk R."/>
            <person name="Schleper C."/>
            <person name="Guy L."/>
            <person name="Ettema T.J."/>
        </authorList>
    </citation>
    <scope>NUCLEOTIDE SEQUENCE</scope>
</reference>
<evidence type="ECO:0000259" key="3">
    <source>
        <dbReference type="Pfam" id="PF00432"/>
    </source>
</evidence>
<evidence type="ECO:0000256" key="1">
    <source>
        <dbReference type="ARBA" id="ARBA00022737"/>
    </source>
</evidence>
<dbReference type="CDD" id="cd00688">
    <property type="entry name" value="ISOPREN_C2_like"/>
    <property type="match status" value="1"/>
</dbReference>
<dbReference type="SUPFAM" id="SSF48239">
    <property type="entry name" value="Terpenoid cyclases/Protein prenyltransferases"/>
    <property type="match status" value="1"/>
</dbReference>
<proteinExistence type="predicted"/>
<organism evidence="4">
    <name type="scientific">marine sediment metagenome</name>
    <dbReference type="NCBI Taxonomy" id="412755"/>
    <lineage>
        <taxon>unclassified sequences</taxon>
        <taxon>metagenomes</taxon>
        <taxon>ecological metagenomes</taxon>
    </lineage>
</organism>
<keyword evidence="2" id="KW-1133">Transmembrane helix</keyword>
<dbReference type="AlphaFoldDB" id="A0A0F9QAT0"/>
<comment type="caution">
    <text evidence="4">The sequence shown here is derived from an EMBL/GenBank/DDBJ whole genome shotgun (WGS) entry which is preliminary data.</text>
</comment>
<dbReference type="Pfam" id="PF00432">
    <property type="entry name" value="Prenyltrans"/>
    <property type="match status" value="1"/>
</dbReference>
<keyword evidence="2" id="KW-0472">Membrane</keyword>
<keyword evidence="1" id="KW-0677">Repeat</keyword>
<gene>
    <name evidence="4" type="ORF">LCGC14_0796440</name>
</gene>
<dbReference type="Gene3D" id="1.50.10.20">
    <property type="match status" value="2"/>
</dbReference>
<accession>A0A0F9QAT0</accession>
<evidence type="ECO:0000256" key="2">
    <source>
        <dbReference type="SAM" id="Phobius"/>
    </source>
</evidence>